<name>A0A9N9BWE6_FUNMO</name>
<sequence length="40" mass="4706">MQLDISEFDEKCNICIFAYFDDNIEGVKFDESYELSNCCN</sequence>
<reference evidence="1" key="1">
    <citation type="submission" date="2021-06" db="EMBL/GenBank/DDBJ databases">
        <authorList>
            <person name="Kallberg Y."/>
            <person name="Tangrot J."/>
            <person name="Rosling A."/>
        </authorList>
    </citation>
    <scope>NUCLEOTIDE SEQUENCE</scope>
    <source>
        <strain evidence="1">87-6 pot B 2015</strain>
    </source>
</reference>
<dbReference type="Proteomes" id="UP000789375">
    <property type="component" value="Unassembled WGS sequence"/>
</dbReference>
<proteinExistence type="predicted"/>
<evidence type="ECO:0000313" key="2">
    <source>
        <dbReference type="Proteomes" id="UP000789375"/>
    </source>
</evidence>
<evidence type="ECO:0000313" key="1">
    <source>
        <dbReference type="EMBL" id="CAG8577831.1"/>
    </source>
</evidence>
<accession>A0A9N9BWE6</accession>
<keyword evidence="2" id="KW-1185">Reference proteome</keyword>
<comment type="caution">
    <text evidence="1">The sequence shown here is derived from an EMBL/GenBank/DDBJ whole genome shotgun (WGS) entry which is preliminary data.</text>
</comment>
<dbReference type="AlphaFoldDB" id="A0A9N9BWE6"/>
<dbReference type="EMBL" id="CAJVPP010001894">
    <property type="protein sequence ID" value="CAG8577831.1"/>
    <property type="molecule type" value="Genomic_DNA"/>
</dbReference>
<protein>
    <submittedName>
        <fullName evidence="1">7229_t:CDS:1</fullName>
    </submittedName>
</protein>
<gene>
    <name evidence="1" type="ORF">FMOSSE_LOCUS7794</name>
</gene>
<organism evidence="1 2">
    <name type="scientific">Funneliformis mosseae</name>
    <name type="common">Endomycorrhizal fungus</name>
    <name type="synonym">Glomus mosseae</name>
    <dbReference type="NCBI Taxonomy" id="27381"/>
    <lineage>
        <taxon>Eukaryota</taxon>
        <taxon>Fungi</taxon>
        <taxon>Fungi incertae sedis</taxon>
        <taxon>Mucoromycota</taxon>
        <taxon>Glomeromycotina</taxon>
        <taxon>Glomeromycetes</taxon>
        <taxon>Glomerales</taxon>
        <taxon>Glomeraceae</taxon>
        <taxon>Funneliformis</taxon>
    </lineage>
</organism>